<feature type="compositionally biased region" description="Polar residues" evidence="1">
    <location>
        <begin position="7"/>
        <end position="27"/>
    </location>
</feature>
<evidence type="ECO:0000256" key="1">
    <source>
        <dbReference type="SAM" id="MobiDB-lite"/>
    </source>
</evidence>
<name>A0A1J4KQQ9_9EUKA</name>
<dbReference type="RefSeq" id="XP_068366400.1">
    <property type="nucleotide sequence ID" value="XM_068499064.1"/>
</dbReference>
<feature type="compositionally biased region" description="Low complexity" evidence="1">
    <location>
        <begin position="41"/>
        <end position="56"/>
    </location>
</feature>
<dbReference type="GeneID" id="94833768"/>
<sequence length="374" mass="44452">MKKTYSRKNSSLTNDDNDSGDFSNEGYSPTRKPLFNSLKRNSSQNNSYSSSTPQKSRSSHSRSPKSKSPCNPKSQDLFNRSVSTLENRMHRQDIRKLDDKDEISYPDDIKYEYSPKIAPKNYRSPADRLMETYERRKQFREEQLTQEEERLKIECPFSPTLIAKQTKSPTYDRLSRRDTSFVEEKPEKISYMNEKSKEIADQITTEKIDIYGRQIRKLFNQRSSPIEENRTILPKKTIQECVIRLSTVRDPYETEEEEEEQNEVKRYNKKETMRMLEDSIRIGANKSRVYEEPVYYEKPEINERSKEIAKVIAQNGRNLFEESVKTAENNFINAYTTHKHLEKQENAEFRLRPKQKVNVGRQYYDEPKDHEDYY</sequence>
<accession>A0A1J4KQQ9</accession>
<gene>
    <name evidence="2" type="ORF">TRFO_16578</name>
</gene>
<dbReference type="VEuPathDB" id="TrichDB:TRFO_16578"/>
<feature type="compositionally biased region" description="Polar residues" evidence="1">
    <location>
        <begin position="76"/>
        <end position="86"/>
    </location>
</feature>
<feature type="region of interest" description="Disordered" evidence="1">
    <location>
        <begin position="1"/>
        <end position="99"/>
    </location>
</feature>
<reference evidence="2" key="1">
    <citation type="submission" date="2016-10" db="EMBL/GenBank/DDBJ databases">
        <authorList>
            <person name="Benchimol M."/>
            <person name="Almeida L.G."/>
            <person name="Vasconcelos A.T."/>
            <person name="Perreira-Neves A."/>
            <person name="Rosa I.A."/>
            <person name="Tasca T."/>
            <person name="Bogo M.R."/>
            <person name="de Souza W."/>
        </authorList>
    </citation>
    <scope>NUCLEOTIDE SEQUENCE [LARGE SCALE GENOMIC DNA]</scope>
    <source>
        <strain evidence="2">K</strain>
    </source>
</reference>
<organism evidence="2 3">
    <name type="scientific">Tritrichomonas foetus</name>
    <dbReference type="NCBI Taxonomy" id="1144522"/>
    <lineage>
        <taxon>Eukaryota</taxon>
        <taxon>Metamonada</taxon>
        <taxon>Parabasalia</taxon>
        <taxon>Tritrichomonadida</taxon>
        <taxon>Tritrichomonadidae</taxon>
        <taxon>Tritrichomonas</taxon>
    </lineage>
</organism>
<evidence type="ECO:0000313" key="3">
    <source>
        <dbReference type="Proteomes" id="UP000179807"/>
    </source>
</evidence>
<keyword evidence="3" id="KW-1185">Reference proteome</keyword>
<comment type="caution">
    <text evidence="2">The sequence shown here is derived from an EMBL/GenBank/DDBJ whole genome shotgun (WGS) entry which is preliminary data.</text>
</comment>
<dbReference type="Proteomes" id="UP000179807">
    <property type="component" value="Unassembled WGS sequence"/>
</dbReference>
<proteinExistence type="predicted"/>
<feature type="compositionally biased region" description="Basic and acidic residues" evidence="1">
    <location>
        <begin position="87"/>
        <end position="99"/>
    </location>
</feature>
<dbReference type="EMBL" id="MLAK01000544">
    <property type="protein sequence ID" value="OHT13264.1"/>
    <property type="molecule type" value="Genomic_DNA"/>
</dbReference>
<dbReference type="AlphaFoldDB" id="A0A1J4KQQ9"/>
<protein>
    <submittedName>
        <fullName evidence="2">Uncharacterized protein</fullName>
    </submittedName>
</protein>
<evidence type="ECO:0000313" key="2">
    <source>
        <dbReference type="EMBL" id="OHT13264.1"/>
    </source>
</evidence>